<name>A0A4R0N716_9SPHI</name>
<reference evidence="4 6" key="2">
    <citation type="submission" date="2019-04" db="EMBL/GenBank/DDBJ databases">
        <title>Pedobacter sp. RP-1-16 sp. nov., isolated from Arctic soil.</title>
        <authorList>
            <person name="Dahal R.H."/>
            <person name="Kim D.-U."/>
        </authorList>
    </citation>
    <scope>NUCLEOTIDE SEQUENCE [LARGE SCALE GENOMIC DNA]</scope>
    <source>
        <strain evidence="4 6">RP-1-16</strain>
    </source>
</reference>
<feature type="domain" description="Mce/MlaD" evidence="2">
    <location>
        <begin position="42"/>
        <end position="117"/>
    </location>
</feature>
<keyword evidence="1" id="KW-0472">Membrane</keyword>
<keyword evidence="1" id="KW-1133">Transmembrane helix</keyword>
<organism evidence="3 5">
    <name type="scientific">Pedobacter hiemivivus</name>
    <dbReference type="NCBI Taxonomy" id="2530454"/>
    <lineage>
        <taxon>Bacteria</taxon>
        <taxon>Pseudomonadati</taxon>
        <taxon>Bacteroidota</taxon>
        <taxon>Sphingobacteriia</taxon>
        <taxon>Sphingobacteriales</taxon>
        <taxon>Sphingobacteriaceae</taxon>
        <taxon>Pedobacter</taxon>
    </lineage>
</organism>
<protein>
    <submittedName>
        <fullName evidence="3">MCE family protein</fullName>
    </submittedName>
</protein>
<dbReference type="InterPro" id="IPR003399">
    <property type="entry name" value="Mce/MlaD"/>
</dbReference>
<feature type="transmembrane region" description="Helical" evidence="1">
    <location>
        <begin position="12"/>
        <end position="31"/>
    </location>
</feature>
<dbReference type="OrthoDB" id="9771725at2"/>
<reference evidence="3 5" key="1">
    <citation type="submission" date="2019-02" db="EMBL/GenBank/DDBJ databases">
        <title>Pedobacter sp. RP-3-8 sp. nov., isolated from Arctic soil.</title>
        <authorList>
            <person name="Dahal R.H."/>
        </authorList>
    </citation>
    <scope>NUCLEOTIDE SEQUENCE [LARGE SCALE GENOMIC DNA]</scope>
    <source>
        <strain evidence="3 5">RP-3-8</strain>
    </source>
</reference>
<dbReference type="EMBL" id="SJSM01000008">
    <property type="protein sequence ID" value="TCC95765.1"/>
    <property type="molecule type" value="Genomic_DNA"/>
</dbReference>
<evidence type="ECO:0000313" key="5">
    <source>
        <dbReference type="Proteomes" id="UP000291117"/>
    </source>
</evidence>
<evidence type="ECO:0000256" key="1">
    <source>
        <dbReference type="SAM" id="Phobius"/>
    </source>
</evidence>
<comment type="caution">
    <text evidence="3">The sequence shown here is derived from an EMBL/GenBank/DDBJ whole genome shotgun (WGS) entry which is preliminary data.</text>
</comment>
<evidence type="ECO:0000313" key="4">
    <source>
        <dbReference type="EMBL" id="TKC61290.1"/>
    </source>
</evidence>
<gene>
    <name evidence="3" type="ORF">EZ444_14195</name>
    <name evidence="4" type="ORF">FBD94_12170</name>
</gene>
<dbReference type="Proteomes" id="UP000309594">
    <property type="component" value="Unassembled WGS sequence"/>
</dbReference>
<sequence length="328" mass="35578">MQATDNRKQITVGVFILLGLVIFVLGVFTLGSQRKAFVKSFTVNAVFNDIQGLKAGGNVWFSGVKIGTIKKIQFYGTSQVQVSMSIEEDSHKYIHKNASASISSDGLIGNKIIVITGGSPKFPFVEDGDQLQVASTLSTDDIMKTFQVNNKNLVDVTSDFKVLASGLVEGKGAVGALLTDEQIAKNFKAIVENLKTTTESTNRMAEQMNTFSKTLNTKGGLADKLMTDTAVFARLQQAVTELQKTAQSASAMTENLNKATSKFNKTDNAVGLLINDQNTADQVKVIMQNMETSSKKLDENLEALQHNFLLRGFFKKKAKAEAAAATQK</sequence>
<proteinExistence type="predicted"/>
<dbReference type="Proteomes" id="UP000291117">
    <property type="component" value="Unassembled WGS sequence"/>
</dbReference>
<keyword evidence="1" id="KW-0812">Transmembrane</keyword>
<dbReference type="PANTHER" id="PTHR33371">
    <property type="entry name" value="INTERMEMBRANE PHOSPHOLIPID TRANSPORT SYSTEM BINDING PROTEIN MLAD-RELATED"/>
    <property type="match status" value="1"/>
</dbReference>
<dbReference type="AlphaFoldDB" id="A0A4R0N716"/>
<dbReference type="EMBL" id="SWDX01000004">
    <property type="protein sequence ID" value="TKC61290.1"/>
    <property type="molecule type" value="Genomic_DNA"/>
</dbReference>
<evidence type="ECO:0000313" key="3">
    <source>
        <dbReference type="EMBL" id="TCC95765.1"/>
    </source>
</evidence>
<accession>A0A4R0N716</accession>
<dbReference type="Pfam" id="PF02470">
    <property type="entry name" value="MlaD"/>
    <property type="match status" value="1"/>
</dbReference>
<accession>A0A4U1GE84</accession>
<dbReference type="PANTHER" id="PTHR33371:SF4">
    <property type="entry name" value="INTERMEMBRANE PHOSPHOLIPID TRANSPORT SYSTEM BINDING PROTEIN MLAD"/>
    <property type="match status" value="1"/>
</dbReference>
<evidence type="ECO:0000313" key="6">
    <source>
        <dbReference type="Proteomes" id="UP000309594"/>
    </source>
</evidence>
<dbReference type="InterPro" id="IPR052336">
    <property type="entry name" value="MlaD_Phospholipid_Transporter"/>
</dbReference>
<dbReference type="RefSeq" id="WP_131609838.1">
    <property type="nucleotide sequence ID" value="NZ_SJSM01000008.1"/>
</dbReference>
<keyword evidence="5" id="KW-1185">Reference proteome</keyword>
<evidence type="ECO:0000259" key="2">
    <source>
        <dbReference type="Pfam" id="PF02470"/>
    </source>
</evidence>